<dbReference type="HOGENOM" id="CLU_3089075_0_0_1"/>
<dbReference type="InParanoid" id="F9X4T8"/>
<dbReference type="AlphaFoldDB" id="F9X4T8"/>
<gene>
    <name evidence="1" type="ORF">MYCGRDRAFT_103490</name>
</gene>
<accession>F9X4T8</accession>
<reference evidence="1 2" key="1">
    <citation type="journal article" date="2011" name="PLoS Genet.">
        <title>Finished genome of the fungal wheat pathogen Mycosphaerella graminicola reveals dispensome structure, chromosome plasticity, and stealth pathogenesis.</title>
        <authorList>
            <person name="Goodwin S.B."/>
            <person name="Ben M'barek S."/>
            <person name="Dhillon B."/>
            <person name="Wittenberg A.H.J."/>
            <person name="Crane C.F."/>
            <person name="Hane J.K."/>
            <person name="Foster A.J."/>
            <person name="Van der Lee T.A.J."/>
            <person name="Grimwood J."/>
            <person name="Aerts A."/>
            <person name="Antoniw J."/>
            <person name="Bailey A."/>
            <person name="Bluhm B."/>
            <person name="Bowler J."/>
            <person name="Bristow J."/>
            <person name="van der Burgt A."/>
            <person name="Canto-Canche B."/>
            <person name="Churchill A.C.L."/>
            <person name="Conde-Ferraez L."/>
            <person name="Cools H.J."/>
            <person name="Coutinho P.M."/>
            <person name="Csukai M."/>
            <person name="Dehal P."/>
            <person name="De Wit P."/>
            <person name="Donzelli B."/>
            <person name="van de Geest H.C."/>
            <person name="van Ham R.C.H.J."/>
            <person name="Hammond-Kosack K.E."/>
            <person name="Henrissat B."/>
            <person name="Kilian A."/>
            <person name="Kobayashi A.K."/>
            <person name="Koopmann E."/>
            <person name="Kourmpetis Y."/>
            <person name="Kuzniar A."/>
            <person name="Lindquist E."/>
            <person name="Lombard V."/>
            <person name="Maliepaard C."/>
            <person name="Martins N."/>
            <person name="Mehrabi R."/>
            <person name="Nap J.P.H."/>
            <person name="Ponomarenko A."/>
            <person name="Rudd J.J."/>
            <person name="Salamov A."/>
            <person name="Schmutz J."/>
            <person name="Schouten H.J."/>
            <person name="Shapiro H."/>
            <person name="Stergiopoulos I."/>
            <person name="Torriani S.F.F."/>
            <person name="Tu H."/>
            <person name="de Vries R.P."/>
            <person name="Waalwijk C."/>
            <person name="Ware S.B."/>
            <person name="Wiebenga A."/>
            <person name="Zwiers L.-H."/>
            <person name="Oliver R.P."/>
            <person name="Grigoriev I.V."/>
            <person name="Kema G.H.J."/>
        </authorList>
    </citation>
    <scope>NUCLEOTIDE SEQUENCE [LARGE SCALE GENOMIC DNA]</scope>
    <source>
        <strain evidence="2">CBS 115943 / IPO323</strain>
    </source>
</reference>
<sequence>MDQDLNLDLDVFGGFMAKPISCISLLHRSCRAYIRTARRSLHEEYKMTTLDA</sequence>
<dbReference type="RefSeq" id="XP_003855266.1">
    <property type="nucleotide sequence ID" value="XM_003855218.1"/>
</dbReference>
<dbReference type="KEGG" id="ztr:MYCGRDRAFT_103490"/>
<dbReference type="GeneID" id="13400511"/>
<protein>
    <submittedName>
        <fullName evidence="1">Uncharacterized protein</fullName>
    </submittedName>
</protein>
<proteinExistence type="predicted"/>
<dbReference type="Proteomes" id="UP000008062">
    <property type="component" value="Chromosome 2"/>
</dbReference>
<name>F9X4T8_ZYMTI</name>
<organism evidence="1 2">
    <name type="scientific">Zymoseptoria tritici (strain CBS 115943 / IPO323)</name>
    <name type="common">Speckled leaf blotch fungus</name>
    <name type="synonym">Septoria tritici</name>
    <dbReference type="NCBI Taxonomy" id="336722"/>
    <lineage>
        <taxon>Eukaryota</taxon>
        <taxon>Fungi</taxon>
        <taxon>Dikarya</taxon>
        <taxon>Ascomycota</taxon>
        <taxon>Pezizomycotina</taxon>
        <taxon>Dothideomycetes</taxon>
        <taxon>Dothideomycetidae</taxon>
        <taxon>Mycosphaerellales</taxon>
        <taxon>Mycosphaerellaceae</taxon>
        <taxon>Zymoseptoria</taxon>
    </lineage>
</organism>
<evidence type="ECO:0000313" key="2">
    <source>
        <dbReference type="Proteomes" id="UP000008062"/>
    </source>
</evidence>
<evidence type="ECO:0000313" key="1">
    <source>
        <dbReference type="EMBL" id="EGP90242.1"/>
    </source>
</evidence>
<dbReference type="EMBL" id="CM001197">
    <property type="protein sequence ID" value="EGP90242.1"/>
    <property type="molecule type" value="Genomic_DNA"/>
</dbReference>
<keyword evidence="2" id="KW-1185">Reference proteome</keyword>